<gene>
    <name evidence="1" type="ORF">EV199_4733</name>
</gene>
<dbReference type="EMBL" id="SGXA01000003">
    <property type="protein sequence ID" value="RZS68909.1"/>
    <property type="molecule type" value="Genomic_DNA"/>
</dbReference>
<dbReference type="PROSITE" id="PS51257">
    <property type="entry name" value="PROKAR_LIPOPROTEIN"/>
    <property type="match status" value="1"/>
</dbReference>
<dbReference type="Proteomes" id="UP000293874">
    <property type="component" value="Unassembled WGS sequence"/>
</dbReference>
<proteinExistence type="predicted"/>
<comment type="caution">
    <text evidence="1">The sequence shown here is derived from an EMBL/GenBank/DDBJ whole genome shotgun (WGS) entry which is preliminary data.</text>
</comment>
<dbReference type="OrthoDB" id="9888440at2"/>
<sequence length="148" mass="16888">MRLMYCLMTMLVLGAACKKDKSDQELQSYDVNGPYAGVWVESSMQKDTLNFNAPKTMLEQLPWRPPSNAGVFIMGSEAFKAGDGSNKSPGGVYAYYLKNDSLYIYNYYNSSNYTGYEFKVDPTEKTITIGRFYERPGLSDELKFRQIR</sequence>
<organism evidence="1 2">
    <name type="scientific">Pseudobacter ginsenosidimutans</name>
    <dbReference type="NCBI Taxonomy" id="661488"/>
    <lineage>
        <taxon>Bacteria</taxon>
        <taxon>Pseudomonadati</taxon>
        <taxon>Bacteroidota</taxon>
        <taxon>Chitinophagia</taxon>
        <taxon>Chitinophagales</taxon>
        <taxon>Chitinophagaceae</taxon>
        <taxon>Pseudobacter</taxon>
    </lineage>
</organism>
<dbReference type="RefSeq" id="WP_130543285.1">
    <property type="nucleotide sequence ID" value="NZ_CP042431.1"/>
</dbReference>
<evidence type="ECO:0008006" key="3">
    <source>
        <dbReference type="Google" id="ProtNLM"/>
    </source>
</evidence>
<protein>
    <recommendedName>
        <fullName evidence="3">Lipocalin-like protein</fullName>
    </recommendedName>
</protein>
<dbReference type="AlphaFoldDB" id="A0A4Q7MQA0"/>
<keyword evidence="2" id="KW-1185">Reference proteome</keyword>
<evidence type="ECO:0000313" key="2">
    <source>
        <dbReference type="Proteomes" id="UP000293874"/>
    </source>
</evidence>
<name>A0A4Q7MQA0_9BACT</name>
<accession>A0A4Q7MQA0</accession>
<evidence type="ECO:0000313" key="1">
    <source>
        <dbReference type="EMBL" id="RZS68909.1"/>
    </source>
</evidence>
<reference evidence="1 2" key="1">
    <citation type="submission" date="2019-02" db="EMBL/GenBank/DDBJ databases">
        <title>Genomic Encyclopedia of Type Strains, Phase IV (KMG-IV): sequencing the most valuable type-strain genomes for metagenomic binning, comparative biology and taxonomic classification.</title>
        <authorList>
            <person name="Goeker M."/>
        </authorList>
    </citation>
    <scope>NUCLEOTIDE SEQUENCE [LARGE SCALE GENOMIC DNA]</scope>
    <source>
        <strain evidence="1 2">DSM 18116</strain>
    </source>
</reference>